<comment type="similarity">
    <text evidence="1">Belongs to the ABC transporter superfamily.</text>
</comment>
<evidence type="ECO:0000256" key="3">
    <source>
        <dbReference type="ARBA" id="ARBA00022741"/>
    </source>
</evidence>
<protein>
    <submittedName>
        <fullName evidence="6">ABC transporter ATP-binding protein</fullName>
    </submittedName>
</protein>
<keyword evidence="3" id="KW-0547">Nucleotide-binding</keyword>
<dbReference type="PROSITE" id="PS00211">
    <property type="entry name" value="ABC_TRANSPORTER_1"/>
    <property type="match status" value="1"/>
</dbReference>
<dbReference type="PANTHER" id="PTHR43335">
    <property type="entry name" value="ABC TRANSPORTER, ATP-BINDING PROTEIN"/>
    <property type="match status" value="1"/>
</dbReference>
<evidence type="ECO:0000256" key="4">
    <source>
        <dbReference type="ARBA" id="ARBA00022840"/>
    </source>
</evidence>
<dbReference type="InterPro" id="IPR017871">
    <property type="entry name" value="ABC_transporter-like_CS"/>
</dbReference>
<dbReference type="EMBL" id="JAAGXA010000012">
    <property type="protein sequence ID" value="NEN79793.1"/>
    <property type="molecule type" value="Genomic_DNA"/>
</dbReference>
<dbReference type="Gene3D" id="3.40.50.300">
    <property type="entry name" value="P-loop containing nucleotide triphosphate hydrolases"/>
    <property type="match status" value="1"/>
</dbReference>
<evidence type="ECO:0000313" key="7">
    <source>
        <dbReference type="Proteomes" id="UP000468687"/>
    </source>
</evidence>
<accession>A0A6P0HME6</accession>
<sequence>MTSSSGREMTSRAVVRGLVQEYGAVRALDDVSFALGEGITALIGANGAGKSTLLTAVAGGRRPTAGSVEVAGHDVYGRRTRRPALRRVALVPQLPRFPSNLTAREVVAYLAWMRGLPSGRAGQAADDALERVGLEARRSSKLGSLSGGMLRRVALAQALAGEVDVLLLDEPSTGLDPHQRRSMVDLLQTLPGTVLISSHVMEDVADLAERIIALHEGLVRFDGTPSALADRAPAGTTEHRRLEAGFLSVCLEGRAA</sequence>
<dbReference type="InterPro" id="IPR003593">
    <property type="entry name" value="AAA+_ATPase"/>
</dbReference>
<name>A0A6P0HME6_9ACTN</name>
<dbReference type="AlphaFoldDB" id="A0A6P0HME6"/>
<keyword evidence="7" id="KW-1185">Reference proteome</keyword>
<evidence type="ECO:0000313" key="6">
    <source>
        <dbReference type="EMBL" id="NEN79793.1"/>
    </source>
</evidence>
<reference evidence="6 7" key="1">
    <citation type="journal article" date="2014" name="Int. J. Syst. Evol. Microbiol.">
        <title>Nocardioides zeae sp. nov., isolated from the stem of Zea mays.</title>
        <authorList>
            <person name="Glaeser S.P."/>
            <person name="McInroy J.A."/>
            <person name="Busse H.J."/>
            <person name="Kampfer P."/>
        </authorList>
    </citation>
    <scope>NUCLEOTIDE SEQUENCE [LARGE SCALE GENOMIC DNA]</scope>
    <source>
        <strain evidence="6 7">JCM 30728</strain>
    </source>
</reference>
<organism evidence="6 7">
    <name type="scientific">Nocardioides zeae</name>
    <dbReference type="NCBI Taxonomy" id="1457234"/>
    <lineage>
        <taxon>Bacteria</taxon>
        <taxon>Bacillati</taxon>
        <taxon>Actinomycetota</taxon>
        <taxon>Actinomycetes</taxon>
        <taxon>Propionibacteriales</taxon>
        <taxon>Nocardioidaceae</taxon>
        <taxon>Nocardioides</taxon>
    </lineage>
</organism>
<keyword evidence="2" id="KW-0813">Transport</keyword>
<dbReference type="SUPFAM" id="SSF52540">
    <property type="entry name" value="P-loop containing nucleoside triphosphate hydrolases"/>
    <property type="match status" value="1"/>
</dbReference>
<dbReference type="PANTHER" id="PTHR43335:SF2">
    <property type="entry name" value="ABC TRANSPORTER, ATP-BINDING PROTEIN"/>
    <property type="match status" value="1"/>
</dbReference>
<dbReference type="RefSeq" id="WP_163773344.1">
    <property type="nucleotide sequence ID" value="NZ_JAAGXA010000012.1"/>
</dbReference>
<dbReference type="GO" id="GO:0016887">
    <property type="term" value="F:ATP hydrolysis activity"/>
    <property type="evidence" value="ECO:0007669"/>
    <property type="project" value="InterPro"/>
</dbReference>
<dbReference type="PROSITE" id="PS50893">
    <property type="entry name" value="ABC_TRANSPORTER_2"/>
    <property type="match status" value="1"/>
</dbReference>
<evidence type="ECO:0000259" key="5">
    <source>
        <dbReference type="PROSITE" id="PS50893"/>
    </source>
</evidence>
<dbReference type="InterPro" id="IPR003439">
    <property type="entry name" value="ABC_transporter-like_ATP-bd"/>
</dbReference>
<feature type="domain" description="ABC transporter" evidence="5">
    <location>
        <begin position="9"/>
        <end position="241"/>
    </location>
</feature>
<dbReference type="SMART" id="SM00382">
    <property type="entry name" value="AAA"/>
    <property type="match status" value="1"/>
</dbReference>
<dbReference type="Proteomes" id="UP000468687">
    <property type="component" value="Unassembled WGS sequence"/>
</dbReference>
<evidence type="ECO:0000256" key="1">
    <source>
        <dbReference type="ARBA" id="ARBA00005417"/>
    </source>
</evidence>
<dbReference type="Pfam" id="PF00005">
    <property type="entry name" value="ABC_tran"/>
    <property type="match status" value="1"/>
</dbReference>
<proteinExistence type="inferred from homology"/>
<evidence type="ECO:0000256" key="2">
    <source>
        <dbReference type="ARBA" id="ARBA00022448"/>
    </source>
</evidence>
<comment type="caution">
    <text evidence="6">The sequence shown here is derived from an EMBL/GenBank/DDBJ whole genome shotgun (WGS) entry which is preliminary data.</text>
</comment>
<gene>
    <name evidence="6" type="ORF">G3T38_16105</name>
</gene>
<dbReference type="InterPro" id="IPR027417">
    <property type="entry name" value="P-loop_NTPase"/>
</dbReference>
<keyword evidence="4 6" id="KW-0067">ATP-binding</keyword>
<dbReference type="GO" id="GO:0005524">
    <property type="term" value="F:ATP binding"/>
    <property type="evidence" value="ECO:0007669"/>
    <property type="project" value="UniProtKB-KW"/>
</dbReference>